<accession>A0A2P5Y5J7</accession>
<dbReference type="PANTHER" id="PTHR12917">
    <property type="entry name" value="ASPARTYL PROTEASE DDI-RELATED"/>
    <property type="match status" value="1"/>
</dbReference>
<sequence>MILFPKKRSGREGLMFIDINIAGRNESSLIDTGASDLFISEKAGKKLGLSIKKSNRKIKTINFKEGPTVGVVREVELQIGEWKGKEEFEVIQLDDYDYVLSLNFLDRIQTVLYPWADQIHIVTGPLSKIVVPVYRDMKVGTKVLSSIQLVEDVSYGRNIDSIERDVTKSHSEPFGSVSGASD</sequence>
<dbReference type="Pfam" id="PF13975">
    <property type="entry name" value="gag-asp_proteas"/>
    <property type="match status" value="1"/>
</dbReference>
<evidence type="ECO:0000313" key="1">
    <source>
        <dbReference type="EMBL" id="PPS10870.1"/>
    </source>
</evidence>
<dbReference type="InterPro" id="IPR021109">
    <property type="entry name" value="Peptidase_aspartic_dom_sf"/>
</dbReference>
<dbReference type="PANTHER" id="PTHR12917:SF18">
    <property type="entry name" value="DNA DAMAGE-INDUCIBLE PROTEIN 1-LIKE"/>
    <property type="match status" value="1"/>
</dbReference>
<gene>
    <name evidence="1" type="ORF">GOBAR_AA09766</name>
</gene>
<dbReference type="Proteomes" id="UP000239757">
    <property type="component" value="Unassembled WGS sequence"/>
</dbReference>
<evidence type="ECO:0000313" key="2">
    <source>
        <dbReference type="Proteomes" id="UP000239757"/>
    </source>
</evidence>
<dbReference type="AlphaFoldDB" id="A0A2P5Y5J7"/>
<dbReference type="Gene3D" id="2.40.70.10">
    <property type="entry name" value="Acid Proteases"/>
    <property type="match status" value="1"/>
</dbReference>
<dbReference type="OrthoDB" id="1001751at2759"/>
<reference evidence="1 2" key="1">
    <citation type="submission" date="2015-01" db="EMBL/GenBank/DDBJ databases">
        <title>Genome of allotetraploid Gossypium barbadense reveals genomic plasticity and fiber elongation in cotton evolution.</title>
        <authorList>
            <person name="Chen X."/>
            <person name="Liu X."/>
            <person name="Zhao B."/>
            <person name="Zheng H."/>
            <person name="Hu Y."/>
            <person name="Lu G."/>
            <person name="Yang C."/>
            <person name="Chen J."/>
            <person name="Shan C."/>
            <person name="Zhang L."/>
            <person name="Zhou Y."/>
            <person name="Wang L."/>
            <person name="Guo W."/>
            <person name="Bai Y."/>
            <person name="Ruan J."/>
            <person name="Shangguan X."/>
            <person name="Mao Y."/>
            <person name="Jiang J."/>
            <person name="Zhu Y."/>
            <person name="Lei J."/>
            <person name="Kang H."/>
            <person name="Chen S."/>
            <person name="He X."/>
            <person name="Wang R."/>
            <person name="Wang Y."/>
            <person name="Chen J."/>
            <person name="Wang L."/>
            <person name="Yu S."/>
            <person name="Wang B."/>
            <person name="Wei J."/>
            <person name="Song S."/>
            <person name="Lu X."/>
            <person name="Gao Z."/>
            <person name="Gu W."/>
            <person name="Deng X."/>
            <person name="Ma D."/>
            <person name="Wang S."/>
            <person name="Liang W."/>
            <person name="Fang L."/>
            <person name="Cai C."/>
            <person name="Zhu X."/>
            <person name="Zhou B."/>
            <person name="Zhang Y."/>
            <person name="Chen Z."/>
            <person name="Xu S."/>
            <person name="Zhu R."/>
            <person name="Wang S."/>
            <person name="Zhang T."/>
            <person name="Zhao G."/>
        </authorList>
    </citation>
    <scope>NUCLEOTIDE SEQUENCE [LARGE SCALE GENOMIC DNA]</scope>
    <source>
        <strain evidence="2">cv. Xinhai21</strain>
        <tissue evidence="1">Leaf</tissue>
    </source>
</reference>
<dbReference type="EMBL" id="KZ663668">
    <property type="protein sequence ID" value="PPS10870.1"/>
    <property type="molecule type" value="Genomic_DNA"/>
</dbReference>
<evidence type="ECO:0008006" key="3">
    <source>
        <dbReference type="Google" id="ProtNLM"/>
    </source>
</evidence>
<dbReference type="SUPFAM" id="SSF50630">
    <property type="entry name" value="Acid proteases"/>
    <property type="match status" value="1"/>
</dbReference>
<dbReference type="CDD" id="cd00303">
    <property type="entry name" value="retropepsin_like"/>
    <property type="match status" value="1"/>
</dbReference>
<protein>
    <recommendedName>
        <fullName evidence="3">Peptidase A2 domain-containing protein</fullName>
    </recommendedName>
</protein>
<organism evidence="1 2">
    <name type="scientific">Gossypium barbadense</name>
    <name type="common">Sea Island cotton</name>
    <name type="synonym">Hibiscus barbadensis</name>
    <dbReference type="NCBI Taxonomy" id="3634"/>
    <lineage>
        <taxon>Eukaryota</taxon>
        <taxon>Viridiplantae</taxon>
        <taxon>Streptophyta</taxon>
        <taxon>Embryophyta</taxon>
        <taxon>Tracheophyta</taxon>
        <taxon>Spermatophyta</taxon>
        <taxon>Magnoliopsida</taxon>
        <taxon>eudicotyledons</taxon>
        <taxon>Gunneridae</taxon>
        <taxon>Pentapetalae</taxon>
        <taxon>rosids</taxon>
        <taxon>malvids</taxon>
        <taxon>Malvales</taxon>
        <taxon>Malvaceae</taxon>
        <taxon>Malvoideae</taxon>
        <taxon>Gossypium</taxon>
    </lineage>
</organism>
<proteinExistence type="predicted"/>
<name>A0A2P5Y5J7_GOSBA</name>